<dbReference type="AlphaFoldDB" id="A0A9X0WJ76"/>
<dbReference type="GO" id="GO:0016758">
    <property type="term" value="F:hexosyltransferase activity"/>
    <property type="evidence" value="ECO:0007669"/>
    <property type="project" value="TreeGrafter"/>
</dbReference>
<gene>
    <name evidence="3" type="ORF">CKO25_11640</name>
</gene>
<reference evidence="3 4" key="1">
    <citation type="journal article" date="2020" name="Microorganisms">
        <title>Osmotic Adaptation and Compatible Solute Biosynthesis of Phototrophic Bacteria as Revealed from Genome Analyses.</title>
        <authorList>
            <person name="Imhoff J.F."/>
            <person name="Rahn T."/>
            <person name="Kunzel S."/>
            <person name="Keller A."/>
            <person name="Neulinger S.C."/>
        </authorList>
    </citation>
    <scope>NUCLEOTIDE SEQUENCE [LARGE SCALE GENOMIC DNA]</scope>
    <source>
        <strain evidence="3 4">DSM 21303</strain>
    </source>
</reference>
<comment type="caution">
    <text evidence="3">The sequence shown here is derived from an EMBL/GenBank/DDBJ whole genome shotgun (WGS) entry which is preliminary data.</text>
</comment>
<keyword evidence="2" id="KW-0808">Transferase</keyword>
<dbReference type="Pfam" id="PF03808">
    <property type="entry name" value="Glyco_tran_WecG"/>
    <property type="match status" value="1"/>
</dbReference>
<keyword evidence="4" id="KW-1185">Reference proteome</keyword>
<dbReference type="Proteomes" id="UP001138802">
    <property type="component" value="Unassembled WGS sequence"/>
</dbReference>
<evidence type="ECO:0000256" key="1">
    <source>
        <dbReference type="ARBA" id="ARBA00022676"/>
    </source>
</evidence>
<dbReference type="NCBIfam" id="TIGR00696">
    <property type="entry name" value="wecG_tagA_cpsF"/>
    <property type="match status" value="1"/>
</dbReference>
<proteinExistence type="predicted"/>
<dbReference type="InterPro" id="IPR004629">
    <property type="entry name" value="WecG_TagA_CpsF"/>
</dbReference>
<protein>
    <recommendedName>
        <fullName evidence="5">Glycosyltransferase</fullName>
    </recommendedName>
</protein>
<organism evidence="3 4">
    <name type="scientific">Thiocapsa imhoffii</name>
    <dbReference type="NCBI Taxonomy" id="382777"/>
    <lineage>
        <taxon>Bacteria</taxon>
        <taxon>Pseudomonadati</taxon>
        <taxon>Pseudomonadota</taxon>
        <taxon>Gammaproteobacteria</taxon>
        <taxon>Chromatiales</taxon>
        <taxon>Chromatiaceae</taxon>
        <taxon>Thiocapsa</taxon>
    </lineage>
</organism>
<evidence type="ECO:0000313" key="3">
    <source>
        <dbReference type="EMBL" id="MBK1645279.1"/>
    </source>
</evidence>
<evidence type="ECO:0008006" key="5">
    <source>
        <dbReference type="Google" id="ProtNLM"/>
    </source>
</evidence>
<dbReference type="PANTHER" id="PTHR34136">
    <property type="match status" value="1"/>
</dbReference>
<dbReference type="PANTHER" id="PTHR34136:SF1">
    <property type="entry name" value="UDP-N-ACETYL-D-MANNOSAMINURONIC ACID TRANSFERASE"/>
    <property type="match status" value="1"/>
</dbReference>
<dbReference type="EMBL" id="NRSD01000011">
    <property type="protein sequence ID" value="MBK1645279.1"/>
    <property type="molecule type" value="Genomic_DNA"/>
</dbReference>
<name>A0A9X0WJ76_9GAMM</name>
<keyword evidence="1" id="KW-0328">Glycosyltransferase</keyword>
<evidence type="ECO:0000256" key="2">
    <source>
        <dbReference type="ARBA" id="ARBA00022679"/>
    </source>
</evidence>
<dbReference type="CDD" id="cd06533">
    <property type="entry name" value="Glyco_transf_WecG_TagA"/>
    <property type="match status" value="1"/>
</dbReference>
<sequence length="312" mass="35860">MNTRCHIVTRNRLFGHQNHLFTRIKTQGDDRCSVTRRRSARDVTTLRWNDMTTIKMKHPEVFDAIGTSVAATTFQEFSQDIQRQLKSGRGGYVTFANSHTTVMARRDPVYANALTKAYRILPDGRSVYLVGRLRYRKRLEQLAGPDVMGKLLTQPFEPALRHFFYGSTQETLSLLIARIKQSHPNAIIVGQESPPFRPLSSEEQEAALRRIQGAQADIIWIGLGAPKQELWMSEHANQLKPAILFGVGAAFDFHAGTSTRAPDWMRRAGLEWLHRLTQEPKRLWRRYALSNSFFLFYVFKDLITQRAQKSQT</sequence>
<evidence type="ECO:0000313" key="4">
    <source>
        <dbReference type="Proteomes" id="UP001138802"/>
    </source>
</evidence>
<accession>A0A9X0WJ76</accession>